<evidence type="ECO:0000256" key="1">
    <source>
        <dbReference type="ARBA" id="ARBA00001971"/>
    </source>
</evidence>
<evidence type="ECO:0000256" key="4">
    <source>
        <dbReference type="ARBA" id="ARBA00023002"/>
    </source>
</evidence>
<keyword evidence="6 7" id="KW-0349">Heme</keyword>
<reference evidence="8 9" key="1">
    <citation type="journal article" date="2008" name="Nature">
        <title>The genome of Laccaria bicolor provides insights into mycorrhizal symbiosis.</title>
        <authorList>
            <person name="Martin F."/>
            <person name="Aerts A."/>
            <person name="Ahren D."/>
            <person name="Brun A."/>
            <person name="Danchin E.G.J."/>
            <person name="Duchaussoy F."/>
            <person name="Gibon J."/>
            <person name="Kohler A."/>
            <person name="Lindquist E."/>
            <person name="Pereda V."/>
            <person name="Salamov A."/>
            <person name="Shapiro H.J."/>
            <person name="Wuyts J."/>
            <person name="Blaudez D."/>
            <person name="Buee M."/>
            <person name="Brokstein P."/>
            <person name="Canbaeck B."/>
            <person name="Cohen D."/>
            <person name="Courty P.E."/>
            <person name="Coutinho P.M."/>
            <person name="Delaruelle C."/>
            <person name="Detter J.C."/>
            <person name="Deveau A."/>
            <person name="DiFazio S."/>
            <person name="Duplessis S."/>
            <person name="Fraissinet-Tachet L."/>
            <person name="Lucic E."/>
            <person name="Frey-Klett P."/>
            <person name="Fourrey C."/>
            <person name="Feussner I."/>
            <person name="Gay G."/>
            <person name="Grimwood J."/>
            <person name="Hoegger P.J."/>
            <person name="Jain P."/>
            <person name="Kilaru S."/>
            <person name="Labbe J."/>
            <person name="Lin Y.C."/>
            <person name="Legue V."/>
            <person name="Le Tacon F."/>
            <person name="Marmeisse R."/>
            <person name="Melayah D."/>
            <person name="Montanini B."/>
            <person name="Muratet M."/>
            <person name="Nehls U."/>
            <person name="Niculita-Hirzel H."/>
            <person name="Oudot-Le Secq M.P."/>
            <person name="Peter M."/>
            <person name="Quesneville H."/>
            <person name="Rajashekar B."/>
            <person name="Reich M."/>
            <person name="Rouhier N."/>
            <person name="Schmutz J."/>
            <person name="Yin T."/>
            <person name="Chalot M."/>
            <person name="Henrissat B."/>
            <person name="Kuees U."/>
            <person name="Lucas S."/>
            <person name="Van de Peer Y."/>
            <person name="Podila G.K."/>
            <person name="Polle A."/>
            <person name="Pukkila P.J."/>
            <person name="Richardson P.M."/>
            <person name="Rouze P."/>
            <person name="Sanders I.R."/>
            <person name="Stajich J.E."/>
            <person name="Tunlid A."/>
            <person name="Tuskan G."/>
            <person name="Grigoriev I.V."/>
        </authorList>
    </citation>
    <scope>NUCLEOTIDE SEQUENCE [LARGE SCALE GENOMIC DNA]</scope>
    <source>
        <strain evidence="9">S238N-H82 / ATCC MYA-4686</strain>
    </source>
</reference>
<evidence type="ECO:0000313" key="9">
    <source>
        <dbReference type="Proteomes" id="UP000001194"/>
    </source>
</evidence>
<dbReference type="EMBL" id="DS547139">
    <property type="protein sequence ID" value="EDR01392.1"/>
    <property type="molecule type" value="Genomic_DNA"/>
</dbReference>
<dbReference type="GO" id="GO:0005506">
    <property type="term" value="F:iron ion binding"/>
    <property type="evidence" value="ECO:0007669"/>
    <property type="project" value="InterPro"/>
</dbReference>
<sequence length="492" mass="56110">MSAKLVKCVRQALHVLEDSSPLQLKHIPTMGFESPILSYLDAFRYFTNSKTLVDETVAKFPNKIVKVPDFSKWKVVVSEANAIQELGSISEHVLSSLDAVSEFLQTFYTFGPGVKRSPYHIPIIRSQLTRALPKLVPEVHDEVVSAFNDLVVLPNDFEWKTITALGTMTTVVCRATNRTIVGLPLCRNPDYLELTTQFAADVVTMSSILRLVPPFLRPIINRLFSKLPQRLQRGMKHLKPIIDSRKEEQEKIGNGYEKPLDFLTWLMEAAQGEEQTLENLTRRIFVVNFAAIHTSSMSFVHALFYLAALPEYIGPLRAEVEEVIEREGWTKEALDQMHKVDSFIKESQRKTSLVTLAMERIAREDYTFADGTRIPQGTTVGVNLAQAHHDPETYENPKQFDGFRFAKMRLQQDSKKYDIVSTSPEFFTFGYGRHACPGRYFAACELKIMLAHTVLNYDVKMENEGVRPPDVWWASWCLPNPKGKVMFRKRAT</sequence>
<dbReference type="KEGG" id="lbc:LACBIDRAFT_239939"/>
<dbReference type="HOGENOM" id="CLU_022195_0_2_1"/>
<dbReference type="InterPro" id="IPR017972">
    <property type="entry name" value="Cyt_P450_CS"/>
</dbReference>
<gene>
    <name evidence="8" type="ORF">LACBIDRAFT_239939</name>
</gene>
<proteinExistence type="inferred from homology"/>
<dbReference type="SUPFAM" id="SSF48264">
    <property type="entry name" value="Cytochrome P450"/>
    <property type="match status" value="1"/>
</dbReference>
<evidence type="ECO:0000256" key="2">
    <source>
        <dbReference type="ARBA" id="ARBA00010617"/>
    </source>
</evidence>
<keyword evidence="3 6" id="KW-0479">Metal-binding</keyword>
<dbReference type="CDD" id="cd11041">
    <property type="entry name" value="CYP503A1-like"/>
    <property type="match status" value="1"/>
</dbReference>
<dbReference type="RefSeq" id="XP_001887937.1">
    <property type="nucleotide sequence ID" value="XM_001887902.1"/>
</dbReference>
<dbReference type="PANTHER" id="PTHR46206">
    <property type="entry name" value="CYTOCHROME P450"/>
    <property type="match status" value="1"/>
</dbReference>
<dbReference type="Pfam" id="PF00067">
    <property type="entry name" value="p450"/>
    <property type="match status" value="1"/>
</dbReference>
<evidence type="ECO:0000256" key="6">
    <source>
        <dbReference type="PIRSR" id="PIRSR602401-1"/>
    </source>
</evidence>
<evidence type="ECO:0000313" key="8">
    <source>
        <dbReference type="EMBL" id="EDR01392.1"/>
    </source>
</evidence>
<dbReference type="InterPro" id="IPR002401">
    <property type="entry name" value="Cyt_P450_E_grp-I"/>
</dbReference>
<dbReference type="InterPro" id="IPR001128">
    <property type="entry name" value="Cyt_P450"/>
</dbReference>
<keyword evidence="4 7" id="KW-0560">Oxidoreductase</keyword>
<keyword evidence="5 6" id="KW-0408">Iron</keyword>
<dbReference type="Gene3D" id="1.10.630.10">
    <property type="entry name" value="Cytochrome P450"/>
    <property type="match status" value="1"/>
</dbReference>
<feature type="binding site" description="axial binding residue" evidence="6">
    <location>
        <position position="436"/>
    </location>
    <ligand>
        <name>heme</name>
        <dbReference type="ChEBI" id="CHEBI:30413"/>
    </ligand>
    <ligandPart>
        <name>Fe</name>
        <dbReference type="ChEBI" id="CHEBI:18248"/>
    </ligandPart>
</feature>
<dbReference type="GO" id="GO:0016705">
    <property type="term" value="F:oxidoreductase activity, acting on paired donors, with incorporation or reduction of molecular oxygen"/>
    <property type="evidence" value="ECO:0007669"/>
    <property type="project" value="InterPro"/>
</dbReference>
<accession>B0DVI3</accession>
<comment type="similarity">
    <text evidence="2 7">Belongs to the cytochrome P450 family.</text>
</comment>
<dbReference type="InParanoid" id="B0DVI3"/>
<dbReference type="Proteomes" id="UP000001194">
    <property type="component" value="Unassembled WGS sequence"/>
</dbReference>
<evidence type="ECO:0000256" key="5">
    <source>
        <dbReference type="ARBA" id="ARBA00023004"/>
    </source>
</evidence>
<dbReference type="OrthoDB" id="1844152at2759"/>
<comment type="cofactor">
    <cofactor evidence="1 6">
        <name>heme</name>
        <dbReference type="ChEBI" id="CHEBI:30413"/>
    </cofactor>
</comment>
<dbReference type="AlphaFoldDB" id="B0DVI3"/>
<keyword evidence="7" id="KW-0503">Monooxygenase</keyword>
<dbReference type="GeneID" id="6083618"/>
<evidence type="ECO:0000256" key="7">
    <source>
        <dbReference type="RuleBase" id="RU000461"/>
    </source>
</evidence>
<organism evidence="9">
    <name type="scientific">Laccaria bicolor (strain S238N-H82 / ATCC MYA-4686)</name>
    <name type="common">Bicoloured deceiver</name>
    <name type="synonym">Laccaria laccata var. bicolor</name>
    <dbReference type="NCBI Taxonomy" id="486041"/>
    <lineage>
        <taxon>Eukaryota</taxon>
        <taxon>Fungi</taxon>
        <taxon>Dikarya</taxon>
        <taxon>Basidiomycota</taxon>
        <taxon>Agaricomycotina</taxon>
        <taxon>Agaricomycetes</taxon>
        <taxon>Agaricomycetidae</taxon>
        <taxon>Agaricales</taxon>
        <taxon>Agaricineae</taxon>
        <taxon>Hydnangiaceae</taxon>
        <taxon>Laccaria</taxon>
    </lineage>
</organism>
<dbReference type="GO" id="GO:0020037">
    <property type="term" value="F:heme binding"/>
    <property type="evidence" value="ECO:0007669"/>
    <property type="project" value="InterPro"/>
</dbReference>
<evidence type="ECO:0000256" key="3">
    <source>
        <dbReference type="ARBA" id="ARBA00022723"/>
    </source>
</evidence>
<name>B0DVI3_LACBS</name>
<keyword evidence="9" id="KW-1185">Reference proteome</keyword>
<dbReference type="GO" id="GO:0004497">
    <property type="term" value="F:monooxygenase activity"/>
    <property type="evidence" value="ECO:0007669"/>
    <property type="project" value="UniProtKB-KW"/>
</dbReference>
<dbReference type="InterPro" id="IPR036396">
    <property type="entry name" value="Cyt_P450_sf"/>
</dbReference>
<dbReference type="PROSITE" id="PS00086">
    <property type="entry name" value="CYTOCHROME_P450"/>
    <property type="match status" value="1"/>
</dbReference>
<dbReference type="PRINTS" id="PR00463">
    <property type="entry name" value="EP450I"/>
</dbReference>
<protein>
    <submittedName>
        <fullName evidence="8">Predicted protein</fullName>
    </submittedName>
</protein>